<feature type="compositionally biased region" description="Basic residues" evidence="1">
    <location>
        <begin position="259"/>
        <end position="271"/>
    </location>
</feature>
<reference evidence="3" key="1">
    <citation type="submission" date="2023-03" db="EMBL/GenBank/DDBJ databases">
        <title>Massive genome expansion in bonnet fungi (Mycena s.s.) driven by repeated elements and novel gene families across ecological guilds.</title>
        <authorList>
            <consortium name="Lawrence Berkeley National Laboratory"/>
            <person name="Harder C.B."/>
            <person name="Miyauchi S."/>
            <person name="Viragh M."/>
            <person name="Kuo A."/>
            <person name="Thoen E."/>
            <person name="Andreopoulos B."/>
            <person name="Lu D."/>
            <person name="Skrede I."/>
            <person name="Drula E."/>
            <person name="Henrissat B."/>
            <person name="Morin E."/>
            <person name="Kohler A."/>
            <person name="Barry K."/>
            <person name="LaButti K."/>
            <person name="Morin E."/>
            <person name="Salamov A."/>
            <person name="Lipzen A."/>
            <person name="Mereny Z."/>
            <person name="Hegedus B."/>
            <person name="Baldrian P."/>
            <person name="Stursova M."/>
            <person name="Weitz H."/>
            <person name="Taylor A."/>
            <person name="Grigoriev I.V."/>
            <person name="Nagy L.G."/>
            <person name="Martin F."/>
            <person name="Kauserud H."/>
        </authorList>
    </citation>
    <scope>NUCLEOTIDE SEQUENCE</scope>
    <source>
        <strain evidence="3">9284</strain>
    </source>
</reference>
<feature type="compositionally biased region" description="Basic and acidic residues" evidence="1">
    <location>
        <begin position="238"/>
        <end position="251"/>
    </location>
</feature>
<feature type="region of interest" description="Disordered" evidence="1">
    <location>
        <begin position="1"/>
        <end position="739"/>
    </location>
</feature>
<feature type="compositionally biased region" description="Acidic residues" evidence="1">
    <location>
        <begin position="455"/>
        <end position="465"/>
    </location>
</feature>
<comment type="caution">
    <text evidence="3">The sequence shown here is derived from an EMBL/GenBank/DDBJ whole genome shotgun (WGS) entry which is preliminary data.</text>
</comment>
<feature type="compositionally biased region" description="Pro residues" evidence="1">
    <location>
        <begin position="559"/>
        <end position="573"/>
    </location>
</feature>
<keyword evidence="4" id="KW-1185">Reference proteome</keyword>
<feature type="compositionally biased region" description="Polar residues" evidence="1">
    <location>
        <begin position="120"/>
        <end position="142"/>
    </location>
</feature>
<dbReference type="EMBL" id="JARKIF010000002">
    <property type="protein sequence ID" value="KAJ7647521.1"/>
    <property type="molecule type" value="Genomic_DNA"/>
</dbReference>
<accession>A0AAD7CFL9</accession>
<feature type="compositionally biased region" description="Basic and acidic residues" evidence="1">
    <location>
        <begin position="360"/>
        <end position="374"/>
    </location>
</feature>
<feature type="compositionally biased region" description="Low complexity" evidence="1">
    <location>
        <begin position="314"/>
        <end position="347"/>
    </location>
</feature>
<keyword evidence="2" id="KW-1133">Transmembrane helix</keyword>
<feature type="compositionally biased region" description="Basic and acidic residues" evidence="1">
    <location>
        <begin position="77"/>
        <end position="95"/>
    </location>
</feature>
<dbReference type="AlphaFoldDB" id="A0AAD7CFL9"/>
<evidence type="ECO:0000313" key="4">
    <source>
        <dbReference type="Proteomes" id="UP001221142"/>
    </source>
</evidence>
<protein>
    <submittedName>
        <fullName evidence="3">Uncharacterized protein</fullName>
    </submittedName>
</protein>
<keyword evidence="2" id="KW-0472">Membrane</keyword>
<keyword evidence="2" id="KW-0812">Transmembrane</keyword>
<feature type="compositionally biased region" description="Polar residues" evidence="1">
    <location>
        <begin position="1"/>
        <end position="13"/>
    </location>
</feature>
<sequence length="979" mass="108619">MDMSTDSKYQTNLLDRDSEMHHMMKGLDSYEGDSGPMSFPPGRSKPSTPGPRPVSSLGTHRLSYNATRPLSQASTSHGHDSYHDQQHDRERDWNKPHPKGRTPLEKHHSHSHDPTHSRSHSPTVTMNGHSRTRTQSGGSVHSVSADDGASSRGTSRSSQSDYRERINEQDKERNAEKEHGWNRPQGARSTSTRSVHSPMERTRKLSHPVRPGSSQSLTSPAALSRRHSGSFSQTSSDEEVRHEIEHERERNWGAPIQRWHPHPLPSHHGHSRSSSPLPPSPSTSTSNPRARAESLKTRGTPKGDSPVHRDLSRPTAASASKAHTTTPSHPQARPRSLLSLSNPRPSSYPARPNSPLPPPLDDKSEKTRSVERDRRHSRTLSSPSPSPASRPASRISHIPVPVRSPRTKTLNGHAKSPSVSHGSDPFLQPQITVSESEMSEPENHNMTNGSRAEDPFIDTDEDDKPPEDRTPTLDTIKIPPIEQPDPYLVPQQVPPSDDEEEVFQKALAVAPPPSPPPSPPTATTAAPAEPQVTPTTILGLSTPPKRPSFHASRLEFQTPSPPHGLPELPGPPSPDEEDTETERLSTPPLRFNALDMTSTKTPRPPGAWMATPAPVPRTQSLPAPSTDDSDSQLENGLATPTASLSRASSLPTQTPRPPGGWVATPTPRKSILKVRFDPQPSQLELSATEEESSVNGHSEELSSLAGGLPTPVEEEEEMARPQTPELPVKLSPVKSPRRSPIRIVDEYGRPDKSPKGRKRKGIRVVDAMGQEVAEPEDDAGVLSPKEAVRAVREGVNDLVQGFNEMDLSDEFNILSDVDHIRELDNTSRASREVRDALMHRNAQLRGSMQRSKSDSETKRIYSTSRLPRVWLWTFIIILSQAIFILLLYRAQKTSARELFLKTYYDPFYANLHIYEGHDYLTFARTSPSLASLVHTLREEGLRAFTTNLVEATRILFLDWRQDAWRKWGTDEMRPRWPPT</sequence>
<feature type="compositionally biased region" description="Polar residues" evidence="1">
    <location>
        <begin position="632"/>
        <end position="653"/>
    </location>
</feature>
<feature type="transmembrane region" description="Helical" evidence="2">
    <location>
        <begin position="869"/>
        <end position="888"/>
    </location>
</feature>
<name>A0AAD7CFL9_9AGAR</name>
<feature type="compositionally biased region" description="Pro residues" evidence="1">
    <location>
        <begin position="510"/>
        <end position="520"/>
    </location>
</feature>
<feature type="compositionally biased region" description="Polar residues" evidence="1">
    <location>
        <begin position="56"/>
        <end position="76"/>
    </location>
</feature>
<proteinExistence type="predicted"/>
<gene>
    <name evidence="3" type="ORF">FB45DRAFT_201282</name>
</gene>
<feature type="compositionally biased region" description="Polar residues" evidence="1">
    <location>
        <begin position="212"/>
        <end position="221"/>
    </location>
</feature>
<feature type="compositionally biased region" description="Basic and acidic residues" evidence="1">
    <location>
        <begin position="161"/>
        <end position="181"/>
    </location>
</feature>
<feature type="compositionally biased region" description="Low complexity" evidence="1">
    <location>
        <begin position="379"/>
        <end position="396"/>
    </location>
</feature>
<dbReference type="Proteomes" id="UP001221142">
    <property type="component" value="Unassembled WGS sequence"/>
</dbReference>
<evidence type="ECO:0000313" key="3">
    <source>
        <dbReference type="EMBL" id="KAJ7647521.1"/>
    </source>
</evidence>
<evidence type="ECO:0000256" key="2">
    <source>
        <dbReference type="SAM" id="Phobius"/>
    </source>
</evidence>
<organism evidence="3 4">
    <name type="scientific">Roridomyces roridus</name>
    <dbReference type="NCBI Taxonomy" id="1738132"/>
    <lineage>
        <taxon>Eukaryota</taxon>
        <taxon>Fungi</taxon>
        <taxon>Dikarya</taxon>
        <taxon>Basidiomycota</taxon>
        <taxon>Agaricomycotina</taxon>
        <taxon>Agaricomycetes</taxon>
        <taxon>Agaricomycetidae</taxon>
        <taxon>Agaricales</taxon>
        <taxon>Marasmiineae</taxon>
        <taxon>Mycenaceae</taxon>
        <taxon>Roridomyces</taxon>
    </lineage>
</organism>
<evidence type="ECO:0000256" key="1">
    <source>
        <dbReference type="SAM" id="MobiDB-lite"/>
    </source>
</evidence>
<feature type="compositionally biased region" description="Basic and acidic residues" evidence="1">
    <location>
        <begin position="102"/>
        <end position="116"/>
    </location>
</feature>
<feature type="compositionally biased region" description="Low complexity" evidence="1">
    <location>
        <begin position="150"/>
        <end position="160"/>
    </location>
</feature>
<feature type="compositionally biased region" description="Low complexity" evidence="1">
    <location>
        <begin position="521"/>
        <end position="536"/>
    </location>
</feature>